<organism evidence="4 5">
    <name type="scientific">Paractinoplanes brasiliensis</name>
    <dbReference type="NCBI Taxonomy" id="52695"/>
    <lineage>
        <taxon>Bacteria</taxon>
        <taxon>Bacillati</taxon>
        <taxon>Actinomycetota</taxon>
        <taxon>Actinomycetes</taxon>
        <taxon>Micromonosporales</taxon>
        <taxon>Micromonosporaceae</taxon>
        <taxon>Paractinoplanes</taxon>
    </lineage>
</organism>
<dbReference type="Gene3D" id="1.10.10.10">
    <property type="entry name" value="Winged helix-like DNA-binding domain superfamily/Winged helix DNA-binding domain"/>
    <property type="match status" value="1"/>
</dbReference>
<proteinExistence type="predicted"/>
<sequence length="208" mass="22494">MVRRCGRKDQATARVAVVDPLPIYREGVVTVLAAAGHRTETPEDVVEWAAQPASALVLLTMAGAPQWRLLARMREVRSVPPIVALMDAASPWEGVRAVRAGARSVLPRDVAPDSLRLTVEATMNGQSVLPAAVAGLLAAGPVAEAETFPHDRIGWLSQLAAGVTVAHLAAEAGYSERAMFRLLTRLYREMGVNNRMEAIMRARDRGWI</sequence>
<dbReference type="SUPFAM" id="SSF46894">
    <property type="entry name" value="C-terminal effector domain of the bipartite response regulators"/>
    <property type="match status" value="1"/>
</dbReference>
<evidence type="ECO:0000313" key="5">
    <source>
        <dbReference type="Proteomes" id="UP000294901"/>
    </source>
</evidence>
<feature type="domain" description="Response regulatory" evidence="3">
    <location>
        <begin position="14"/>
        <end position="123"/>
    </location>
</feature>
<dbReference type="GO" id="GO:0006355">
    <property type="term" value="P:regulation of DNA-templated transcription"/>
    <property type="evidence" value="ECO:0007669"/>
    <property type="project" value="InterPro"/>
</dbReference>
<dbReference type="InterPro" id="IPR011006">
    <property type="entry name" value="CheY-like_superfamily"/>
</dbReference>
<dbReference type="EMBL" id="SNWR01000001">
    <property type="protein sequence ID" value="TDO41780.1"/>
    <property type="molecule type" value="Genomic_DNA"/>
</dbReference>
<dbReference type="AlphaFoldDB" id="A0A4R6JY87"/>
<dbReference type="InterPro" id="IPR001789">
    <property type="entry name" value="Sig_transdc_resp-reg_receiver"/>
</dbReference>
<accession>A0A4R6JY87</accession>
<dbReference type="SUPFAM" id="SSF52172">
    <property type="entry name" value="CheY-like"/>
    <property type="match status" value="1"/>
</dbReference>
<dbReference type="GO" id="GO:0003677">
    <property type="term" value="F:DNA binding"/>
    <property type="evidence" value="ECO:0007669"/>
    <property type="project" value="UniProtKB-KW"/>
</dbReference>
<dbReference type="InterPro" id="IPR016032">
    <property type="entry name" value="Sig_transdc_resp-reg_C-effctor"/>
</dbReference>
<dbReference type="Proteomes" id="UP000294901">
    <property type="component" value="Unassembled WGS sequence"/>
</dbReference>
<dbReference type="OrthoDB" id="3394607at2"/>
<evidence type="ECO:0000256" key="2">
    <source>
        <dbReference type="PROSITE-ProRule" id="PRU00169"/>
    </source>
</evidence>
<dbReference type="PROSITE" id="PS50110">
    <property type="entry name" value="RESPONSE_REGULATORY"/>
    <property type="match status" value="1"/>
</dbReference>
<comment type="caution">
    <text evidence="4">The sequence shown here is derived from an EMBL/GenBank/DDBJ whole genome shotgun (WGS) entry which is preliminary data.</text>
</comment>
<keyword evidence="5" id="KW-1185">Reference proteome</keyword>
<keyword evidence="1 4" id="KW-0238">DNA-binding</keyword>
<evidence type="ECO:0000313" key="4">
    <source>
        <dbReference type="EMBL" id="TDO41780.1"/>
    </source>
</evidence>
<evidence type="ECO:0000256" key="1">
    <source>
        <dbReference type="ARBA" id="ARBA00023125"/>
    </source>
</evidence>
<dbReference type="Gene3D" id="3.40.50.2300">
    <property type="match status" value="1"/>
</dbReference>
<name>A0A4R6JY87_9ACTN</name>
<gene>
    <name evidence="4" type="ORF">C8E87_5523</name>
</gene>
<comment type="caution">
    <text evidence="2">Lacks conserved residue(s) required for the propagation of feature annotation.</text>
</comment>
<protein>
    <submittedName>
        <fullName evidence="4">DNA-binding NarL/FixJ family response regulator</fullName>
    </submittedName>
</protein>
<dbReference type="InterPro" id="IPR036388">
    <property type="entry name" value="WH-like_DNA-bd_sf"/>
</dbReference>
<dbReference type="GO" id="GO:0000160">
    <property type="term" value="P:phosphorelay signal transduction system"/>
    <property type="evidence" value="ECO:0007669"/>
    <property type="project" value="InterPro"/>
</dbReference>
<dbReference type="PANTHER" id="PTHR43214">
    <property type="entry name" value="TWO-COMPONENT RESPONSE REGULATOR"/>
    <property type="match status" value="1"/>
</dbReference>
<evidence type="ECO:0000259" key="3">
    <source>
        <dbReference type="PROSITE" id="PS50110"/>
    </source>
</evidence>
<reference evidence="4 5" key="1">
    <citation type="submission" date="2019-03" db="EMBL/GenBank/DDBJ databases">
        <title>Sequencing the genomes of 1000 actinobacteria strains.</title>
        <authorList>
            <person name="Klenk H.-P."/>
        </authorList>
    </citation>
    <scope>NUCLEOTIDE SEQUENCE [LARGE SCALE GENOMIC DNA]</scope>
    <source>
        <strain evidence="4 5">DSM 43805</strain>
    </source>
</reference>
<dbReference type="InterPro" id="IPR039420">
    <property type="entry name" value="WalR-like"/>
</dbReference>